<reference evidence="2 3" key="1">
    <citation type="submission" date="2023-03" db="EMBL/GenBank/DDBJ databases">
        <title>High recombination rates correlate with genetic variation in Cardiocondyla obscurior ants.</title>
        <authorList>
            <person name="Errbii M."/>
        </authorList>
    </citation>
    <scope>NUCLEOTIDE SEQUENCE [LARGE SCALE GENOMIC DNA]</scope>
    <source>
        <strain evidence="2">Alpha-2009</strain>
        <tissue evidence="2">Whole body</tissue>
    </source>
</reference>
<sequence length="193" mass="20669">MRIREAAVQSGCPRSARDGEPLSSLPPPPPPPSSPPSPPSPSVARDLHAATRSSGPPRAPARIRRLYTASPRLFCLGSCRRRAVFAFIIPSRVLDTCCPDCRRDGRSTSPHTRLTGQILCTLSTGIPPSSCTPRTLTAAIRVPMILRASISSACEALHLPVALHAAIAFSASSSPYADATRTAFRRLQRNLKQ</sequence>
<evidence type="ECO:0000313" key="2">
    <source>
        <dbReference type="EMBL" id="KAL0124628.1"/>
    </source>
</evidence>
<comment type="caution">
    <text evidence="2">The sequence shown here is derived from an EMBL/GenBank/DDBJ whole genome shotgun (WGS) entry which is preliminary data.</text>
</comment>
<accession>A0AAW2GAF7</accession>
<proteinExistence type="predicted"/>
<feature type="compositionally biased region" description="Pro residues" evidence="1">
    <location>
        <begin position="24"/>
        <end position="41"/>
    </location>
</feature>
<keyword evidence="3" id="KW-1185">Reference proteome</keyword>
<evidence type="ECO:0000256" key="1">
    <source>
        <dbReference type="SAM" id="MobiDB-lite"/>
    </source>
</evidence>
<feature type="region of interest" description="Disordered" evidence="1">
    <location>
        <begin position="1"/>
        <end position="61"/>
    </location>
</feature>
<dbReference type="EMBL" id="JADYXP020000005">
    <property type="protein sequence ID" value="KAL0124628.1"/>
    <property type="molecule type" value="Genomic_DNA"/>
</dbReference>
<organism evidence="2 3">
    <name type="scientific">Cardiocondyla obscurior</name>
    <dbReference type="NCBI Taxonomy" id="286306"/>
    <lineage>
        <taxon>Eukaryota</taxon>
        <taxon>Metazoa</taxon>
        <taxon>Ecdysozoa</taxon>
        <taxon>Arthropoda</taxon>
        <taxon>Hexapoda</taxon>
        <taxon>Insecta</taxon>
        <taxon>Pterygota</taxon>
        <taxon>Neoptera</taxon>
        <taxon>Endopterygota</taxon>
        <taxon>Hymenoptera</taxon>
        <taxon>Apocrita</taxon>
        <taxon>Aculeata</taxon>
        <taxon>Formicoidea</taxon>
        <taxon>Formicidae</taxon>
        <taxon>Myrmicinae</taxon>
        <taxon>Cardiocondyla</taxon>
    </lineage>
</organism>
<name>A0AAW2GAF7_9HYME</name>
<protein>
    <submittedName>
        <fullName evidence="2">Uncharacterized protein</fullName>
    </submittedName>
</protein>
<dbReference type="Proteomes" id="UP001430953">
    <property type="component" value="Unassembled WGS sequence"/>
</dbReference>
<gene>
    <name evidence="2" type="ORF">PUN28_006467</name>
</gene>
<dbReference type="AlphaFoldDB" id="A0AAW2GAF7"/>
<evidence type="ECO:0000313" key="3">
    <source>
        <dbReference type="Proteomes" id="UP001430953"/>
    </source>
</evidence>